<organism evidence="1 2">
    <name type="scientific">Stakelama sediminis</name>
    <dbReference type="NCBI Taxonomy" id="463200"/>
    <lineage>
        <taxon>Bacteria</taxon>
        <taxon>Pseudomonadati</taxon>
        <taxon>Pseudomonadota</taxon>
        <taxon>Alphaproteobacteria</taxon>
        <taxon>Sphingomonadales</taxon>
        <taxon>Sphingomonadaceae</taxon>
        <taxon>Stakelama</taxon>
    </lineage>
</organism>
<reference evidence="1 2" key="1">
    <citation type="submission" date="2020-08" db="EMBL/GenBank/DDBJ databases">
        <title>Genomic Encyclopedia of Type Strains, Phase IV (KMG-IV): sequencing the most valuable type-strain genomes for metagenomic binning, comparative biology and taxonomic classification.</title>
        <authorList>
            <person name="Goeker M."/>
        </authorList>
    </citation>
    <scope>NUCLEOTIDE SEQUENCE [LARGE SCALE GENOMIC DNA]</scope>
    <source>
        <strain evidence="1 2">DSM 27203</strain>
    </source>
</reference>
<dbReference type="InterPro" id="IPR009061">
    <property type="entry name" value="DNA-bd_dom_put_sf"/>
</dbReference>
<evidence type="ECO:0000313" key="2">
    <source>
        <dbReference type="Proteomes" id="UP000554342"/>
    </source>
</evidence>
<name>A0A840Z325_9SPHN</name>
<keyword evidence="2" id="KW-1185">Reference proteome</keyword>
<evidence type="ECO:0000313" key="1">
    <source>
        <dbReference type="EMBL" id="MBB5720209.1"/>
    </source>
</evidence>
<dbReference type="EMBL" id="JACIJI010000010">
    <property type="protein sequence ID" value="MBB5720209.1"/>
    <property type="molecule type" value="Genomic_DNA"/>
</dbReference>
<proteinExistence type="predicted"/>
<dbReference type="AlphaFoldDB" id="A0A840Z325"/>
<accession>A0A840Z325</accession>
<dbReference type="SUPFAM" id="SSF46955">
    <property type="entry name" value="Putative DNA-binding domain"/>
    <property type="match status" value="1"/>
</dbReference>
<dbReference type="RefSeq" id="WP_184005848.1">
    <property type="nucleotide sequence ID" value="NZ_BAABIF010000027.1"/>
</dbReference>
<sequence>MDDDTAAKRPRPFLNTPQAGHYLGLTARHLERLRSQGAGPVYRRHCRYVVYHIDDLDAWSRAHSSKAMAGD</sequence>
<protein>
    <recommendedName>
        <fullName evidence="3">DNA-binding protein</fullName>
    </recommendedName>
</protein>
<evidence type="ECO:0008006" key="3">
    <source>
        <dbReference type="Google" id="ProtNLM"/>
    </source>
</evidence>
<comment type="caution">
    <text evidence="1">The sequence shown here is derived from an EMBL/GenBank/DDBJ whole genome shotgun (WGS) entry which is preliminary data.</text>
</comment>
<gene>
    <name evidence="1" type="ORF">FHR23_003172</name>
</gene>
<dbReference type="Proteomes" id="UP000554342">
    <property type="component" value="Unassembled WGS sequence"/>
</dbReference>